<sequence length="107" mass="12747">MSQLENQQILKGMKSLLLIGVNLKRQHSMKTRQQLKIIQLTWRMKHSHGVVISMMRRKAYTRISRTLYMVLMHLLSLPRLNLADRMINHNAAPRNLYLSYQNRFTTK</sequence>
<protein>
    <submittedName>
        <fullName evidence="1">ORF68</fullName>
    </submittedName>
</protein>
<proteinExistence type="predicted"/>
<accession>A0AA48P945</accession>
<organism evidence="1">
    <name type="scientific">Malaco herpesvirus 1</name>
    <dbReference type="NCBI Taxonomy" id="3031797"/>
    <lineage>
        <taxon>Viruses</taxon>
        <taxon>Duplodnaviria</taxon>
        <taxon>Heunggongvirae</taxon>
        <taxon>Peploviricota</taxon>
        <taxon>Herviviricetes</taxon>
        <taxon>Herpesvirales</taxon>
        <taxon>Malacoherpesviridae</taxon>
    </lineage>
</organism>
<reference evidence="1" key="2">
    <citation type="submission" date="2023-01" db="EMBL/GenBank/DDBJ databases">
        <authorList>
            <person name="Rosani U."/>
            <person name="Delmont T.O."/>
            <person name="Gaia M."/>
            <person name="Krupovic M."/>
        </authorList>
    </citation>
    <scope>NUCLEOTIDE SEQUENCE</scope>
    <source>
        <strain evidence="1">MalacoHV1/China/2018</strain>
    </source>
</reference>
<evidence type="ECO:0000313" key="1">
    <source>
        <dbReference type="EMBL" id="DBA11769.1"/>
    </source>
</evidence>
<name>A0AA48P945_9VIRU</name>
<dbReference type="EMBL" id="BK063093">
    <property type="protein sequence ID" value="DBA11769.1"/>
    <property type="molecule type" value="Genomic_DNA"/>
</dbReference>
<reference evidence="1" key="1">
    <citation type="journal article" date="2023" name="Front. Mar. Sci.">
        <title>Tracing the invertebrate herpesviruses in the global sequence datasets.</title>
        <authorList>
            <person name="Rosani U."/>
            <person name="Gaia M."/>
            <person name="Delmont T.O."/>
            <person name="Krupovic M."/>
        </authorList>
    </citation>
    <scope>NUCLEOTIDE SEQUENCE</scope>
    <source>
        <strain evidence="1">MalacoHV1/China/2018</strain>
    </source>
</reference>